<dbReference type="GO" id="GO:0016740">
    <property type="term" value="F:transferase activity"/>
    <property type="evidence" value="ECO:0007669"/>
    <property type="project" value="UniProtKB-KW"/>
</dbReference>
<organism evidence="8 9">
    <name type="scientific">Aurantiacibacter sediminis</name>
    <dbReference type="NCBI Taxonomy" id="2793064"/>
    <lineage>
        <taxon>Bacteria</taxon>
        <taxon>Pseudomonadati</taxon>
        <taxon>Pseudomonadota</taxon>
        <taxon>Alphaproteobacteria</taxon>
        <taxon>Sphingomonadales</taxon>
        <taxon>Erythrobacteraceae</taxon>
        <taxon>Aurantiacibacter</taxon>
    </lineage>
</organism>
<proteinExistence type="predicted"/>
<name>A0ABS0N6E1_9SPHN</name>
<comment type="caution">
    <text evidence="8">The sequence shown here is derived from an EMBL/GenBank/DDBJ whole genome shotgun (WGS) entry which is preliminary data.</text>
</comment>
<evidence type="ECO:0000256" key="3">
    <source>
        <dbReference type="ARBA" id="ARBA00022679"/>
    </source>
</evidence>
<dbReference type="InterPro" id="IPR050321">
    <property type="entry name" value="Glycosyltr_2/OpgH_subfam"/>
</dbReference>
<dbReference type="InterPro" id="IPR029044">
    <property type="entry name" value="Nucleotide-diphossugar_trans"/>
</dbReference>
<dbReference type="Proteomes" id="UP000602442">
    <property type="component" value="Unassembled WGS sequence"/>
</dbReference>
<sequence>MDLGEWSVLEWLALAEYELLLFAGVFFLLGALDEIAMDFAWAWLRLRGKIRTHSVSRADLRHRELSGRIAVFIPAWDEARVIGHMLGHTLHAWKQRDLVFYVGCYRNDPATLQAAIKAASRDSRVRLVVHDKDGPSTKADCLNRLYRAMLQDEERRNQPIRSVLLHDAEDLVDPAALALIDRTLDNADFVQLPVLPIPQPSSRWIGSHYCEEFAEAHGKAMAVRDALGTGLPAAGVGCAFSRNILDLMARDNDDKSPFSDQSLTEDYEMGLRVAEFGGRSRFMRVRGEDGQLIATRSYFPSSIARAVRQKSRWIHGIAFQGWDRLGWENSLAENWMRLRDRRGPFSALVLFAGYSLLLLSGGLALLDLAGFGNAWELSPLLYGLLLANMLAFAWRIVMRFSFTTREYGFAEGFRAVLRIPVSNIIAIMAGRRALMAYSRTLRGQSPQWEVTDHTYHPAQASGSDELAEQAS</sequence>
<evidence type="ECO:0000256" key="5">
    <source>
        <dbReference type="ARBA" id="ARBA00022989"/>
    </source>
</evidence>
<comment type="subcellular location">
    <subcellularLocation>
        <location evidence="1">Membrane</location>
        <topology evidence="1">Multi-pass membrane protein</topology>
    </subcellularLocation>
</comment>
<feature type="transmembrane region" description="Helical" evidence="7">
    <location>
        <begin position="20"/>
        <end position="44"/>
    </location>
</feature>
<evidence type="ECO:0000256" key="7">
    <source>
        <dbReference type="SAM" id="Phobius"/>
    </source>
</evidence>
<evidence type="ECO:0000256" key="4">
    <source>
        <dbReference type="ARBA" id="ARBA00022692"/>
    </source>
</evidence>
<keyword evidence="6 7" id="KW-0472">Membrane</keyword>
<reference evidence="8 9" key="1">
    <citation type="submission" date="2020-11" db="EMBL/GenBank/DDBJ databases">
        <title>Erythrobacter sediminis sp. nov., a marine bacterium from a tidal flat of Garorim Bay.</title>
        <authorList>
            <person name="Kim D."/>
            <person name="Yoo Y."/>
            <person name="Kim J.-J."/>
        </authorList>
    </citation>
    <scope>NUCLEOTIDE SEQUENCE [LARGE SCALE GENOMIC DNA]</scope>
    <source>
        <strain evidence="8 9">JGD-13</strain>
    </source>
</reference>
<gene>
    <name evidence="8" type="ORF">I5L03_12435</name>
</gene>
<accession>A0ABS0N6E1</accession>
<protein>
    <submittedName>
        <fullName evidence="8">Glycosyl transferase family protein</fullName>
    </submittedName>
</protein>
<dbReference type="Pfam" id="PF13641">
    <property type="entry name" value="Glyco_tranf_2_3"/>
    <property type="match status" value="1"/>
</dbReference>
<dbReference type="Gene3D" id="3.90.550.10">
    <property type="entry name" value="Spore Coat Polysaccharide Biosynthesis Protein SpsA, Chain A"/>
    <property type="match status" value="1"/>
</dbReference>
<keyword evidence="9" id="KW-1185">Reference proteome</keyword>
<keyword evidence="4 7" id="KW-0812">Transmembrane</keyword>
<dbReference type="PANTHER" id="PTHR43867">
    <property type="entry name" value="CELLULOSE SYNTHASE CATALYTIC SUBUNIT A [UDP-FORMING]"/>
    <property type="match status" value="1"/>
</dbReference>
<evidence type="ECO:0000256" key="1">
    <source>
        <dbReference type="ARBA" id="ARBA00004141"/>
    </source>
</evidence>
<dbReference type="SUPFAM" id="SSF53448">
    <property type="entry name" value="Nucleotide-diphospho-sugar transferases"/>
    <property type="match status" value="1"/>
</dbReference>
<dbReference type="NCBIfam" id="NF011307">
    <property type="entry name" value="PRK14716.1-5"/>
    <property type="match status" value="1"/>
</dbReference>
<feature type="transmembrane region" description="Helical" evidence="7">
    <location>
        <begin position="345"/>
        <end position="365"/>
    </location>
</feature>
<feature type="transmembrane region" description="Helical" evidence="7">
    <location>
        <begin position="377"/>
        <end position="397"/>
    </location>
</feature>
<keyword evidence="3 8" id="KW-0808">Transferase</keyword>
<dbReference type="PANTHER" id="PTHR43867:SF2">
    <property type="entry name" value="CELLULOSE SYNTHASE CATALYTIC SUBUNIT A [UDP-FORMING]"/>
    <property type="match status" value="1"/>
</dbReference>
<keyword evidence="2" id="KW-0328">Glycosyltransferase</keyword>
<evidence type="ECO:0000313" key="9">
    <source>
        <dbReference type="Proteomes" id="UP000602442"/>
    </source>
</evidence>
<evidence type="ECO:0000256" key="6">
    <source>
        <dbReference type="ARBA" id="ARBA00023136"/>
    </source>
</evidence>
<keyword evidence="5 7" id="KW-1133">Transmembrane helix</keyword>
<dbReference type="RefSeq" id="WP_197922271.1">
    <property type="nucleotide sequence ID" value="NZ_CAWPTA010000009.1"/>
</dbReference>
<dbReference type="EMBL" id="JAEANY010000004">
    <property type="protein sequence ID" value="MBH5323392.1"/>
    <property type="molecule type" value="Genomic_DNA"/>
</dbReference>
<evidence type="ECO:0000256" key="2">
    <source>
        <dbReference type="ARBA" id="ARBA00022676"/>
    </source>
</evidence>
<evidence type="ECO:0000313" key="8">
    <source>
        <dbReference type="EMBL" id="MBH5323392.1"/>
    </source>
</evidence>